<gene>
    <name evidence="4" type="ORF">ABID16_001940</name>
</gene>
<evidence type="ECO:0000256" key="1">
    <source>
        <dbReference type="PROSITE-ProRule" id="PRU00169"/>
    </source>
</evidence>
<sequence>MKILIVDDNNTNLRLLTGMVQKLHGCSPIPFSSPADALAAMPDLEFDVALLDYMMPVYNGVEFLTEMLHFDKYAGVPVIFVTADLDLTTRMDALNAGAIDFLTKPVDFQEFKARVQNIAALADARRRHSESLHAGQSAGAESLREQEREIIQRITLAAGYKDPQAAQQRMRVAAYSEAIARAAGLPETFCRDIRLAATLFDNTTALASDTSLLKRGKMTEADFRRRTSAGTAGDESTSLLQLSAEIGRTYRERFDGQGYPNRLKGTAIPVAGRIVAIASSFDALISERQFKQAWPFEKAVDYIRGKARSHFDPALIQAFGAAVEEIGAIAFAETVPMGFEAA</sequence>
<dbReference type="InterPro" id="IPR003607">
    <property type="entry name" value="HD/PDEase_dom"/>
</dbReference>
<evidence type="ECO:0000313" key="5">
    <source>
        <dbReference type="Proteomes" id="UP001549047"/>
    </source>
</evidence>
<dbReference type="InterPro" id="IPR037522">
    <property type="entry name" value="HD_GYP_dom"/>
</dbReference>
<dbReference type="Proteomes" id="UP001549047">
    <property type="component" value="Unassembled WGS sequence"/>
</dbReference>
<dbReference type="Gene3D" id="3.40.50.2300">
    <property type="match status" value="1"/>
</dbReference>
<dbReference type="SMART" id="SM00448">
    <property type="entry name" value="REC"/>
    <property type="match status" value="1"/>
</dbReference>
<keyword evidence="1" id="KW-0597">Phosphoprotein</keyword>
<dbReference type="PROSITE" id="PS50110">
    <property type="entry name" value="RESPONSE_REGULATORY"/>
    <property type="match status" value="1"/>
</dbReference>
<dbReference type="Gene3D" id="1.10.3210.10">
    <property type="entry name" value="Hypothetical protein af1432"/>
    <property type="match status" value="1"/>
</dbReference>
<feature type="domain" description="HD-GYP" evidence="3">
    <location>
        <begin position="143"/>
        <end position="335"/>
    </location>
</feature>
<dbReference type="SUPFAM" id="SSF109604">
    <property type="entry name" value="HD-domain/PDEase-like"/>
    <property type="match status" value="1"/>
</dbReference>
<dbReference type="SUPFAM" id="SSF52172">
    <property type="entry name" value="CheY-like"/>
    <property type="match status" value="1"/>
</dbReference>
<dbReference type="CDD" id="cd00077">
    <property type="entry name" value="HDc"/>
    <property type="match status" value="1"/>
</dbReference>
<name>A0ABV2IYP5_9HYPH</name>
<dbReference type="Pfam" id="PF13487">
    <property type="entry name" value="HD_5"/>
    <property type="match status" value="1"/>
</dbReference>
<reference evidence="4 5" key="1">
    <citation type="submission" date="2024-06" db="EMBL/GenBank/DDBJ databases">
        <title>Genomic Encyclopedia of Type Strains, Phase IV (KMG-IV): sequencing the most valuable type-strain genomes for metagenomic binning, comparative biology and taxonomic classification.</title>
        <authorList>
            <person name="Goeker M."/>
        </authorList>
    </citation>
    <scope>NUCLEOTIDE SEQUENCE [LARGE SCALE GENOMIC DNA]</scope>
    <source>
        <strain evidence="4 5">DSM 29780</strain>
    </source>
</reference>
<dbReference type="PANTHER" id="PTHR45228:SF1">
    <property type="entry name" value="CYCLIC DI-GMP PHOSPHODIESTERASE TM_0186"/>
    <property type="match status" value="1"/>
</dbReference>
<dbReference type="PROSITE" id="PS51832">
    <property type="entry name" value="HD_GYP"/>
    <property type="match status" value="1"/>
</dbReference>
<dbReference type="EMBL" id="JBEPMB010000002">
    <property type="protein sequence ID" value="MET3613611.1"/>
    <property type="molecule type" value="Genomic_DNA"/>
</dbReference>
<protein>
    <submittedName>
        <fullName evidence="4">Two-component system response regulator</fullName>
    </submittedName>
</protein>
<dbReference type="PANTHER" id="PTHR45228">
    <property type="entry name" value="CYCLIC DI-GMP PHOSPHODIESTERASE TM_0186-RELATED"/>
    <property type="match status" value="1"/>
</dbReference>
<feature type="domain" description="Response regulatory" evidence="2">
    <location>
        <begin position="2"/>
        <end position="119"/>
    </location>
</feature>
<evidence type="ECO:0000313" key="4">
    <source>
        <dbReference type="EMBL" id="MET3613611.1"/>
    </source>
</evidence>
<comment type="caution">
    <text evidence="4">The sequence shown here is derived from an EMBL/GenBank/DDBJ whole genome shotgun (WGS) entry which is preliminary data.</text>
</comment>
<dbReference type="InterPro" id="IPR001789">
    <property type="entry name" value="Sig_transdc_resp-reg_receiver"/>
</dbReference>
<dbReference type="RefSeq" id="WP_354556137.1">
    <property type="nucleotide sequence ID" value="NZ_JBEPMB010000002.1"/>
</dbReference>
<dbReference type="InterPro" id="IPR011006">
    <property type="entry name" value="CheY-like_superfamily"/>
</dbReference>
<dbReference type="Pfam" id="PF00072">
    <property type="entry name" value="Response_reg"/>
    <property type="match status" value="1"/>
</dbReference>
<proteinExistence type="predicted"/>
<evidence type="ECO:0000259" key="3">
    <source>
        <dbReference type="PROSITE" id="PS51832"/>
    </source>
</evidence>
<evidence type="ECO:0000259" key="2">
    <source>
        <dbReference type="PROSITE" id="PS50110"/>
    </source>
</evidence>
<keyword evidence="5" id="KW-1185">Reference proteome</keyword>
<feature type="modified residue" description="4-aspartylphosphate" evidence="1">
    <location>
        <position position="52"/>
    </location>
</feature>
<organism evidence="4 5">
    <name type="scientific">Rhizobium aquaticum</name>
    <dbReference type="NCBI Taxonomy" id="1549636"/>
    <lineage>
        <taxon>Bacteria</taxon>
        <taxon>Pseudomonadati</taxon>
        <taxon>Pseudomonadota</taxon>
        <taxon>Alphaproteobacteria</taxon>
        <taxon>Hyphomicrobiales</taxon>
        <taxon>Rhizobiaceae</taxon>
        <taxon>Rhizobium/Agrobacterium group</taxon>
        <taxon>Rhizobium</taxon>
    </lineage>
</organism>
<dbReference type="InterPro" id="IPR052020">
    <property type="entry name" value="Cyclic_di-GMP/3'3'-cGAMP_PDE"/>
</dbReference>
<accession>A0ABV2IYP5</accession>